<dbReference type="OrthoDB" id="10649668at2759"/>
<evidence type="ECO:0000313" key="2">
    <source>
        <dbReference type="EMBL" id="OBZ75257.1"/>
    </source>
</evidence>
<reference evidence="2 3" key="1">
    <citation type="submission" date="2016-03" db="EMBL/GenBank/DDBJ databases">
        <title>Whole genome sequencing of Grifola frondosa 9006-11.</title>
        <authorList>
            <person name="Min B."/>
            <person name="Park H."/>
            <person name="Kim J.-G."/>
            <person name="Cho H."/>
            <person name="Oh Y.-L."/>
            <person name="Kong W.-S."/>
            <person name="Choi I.-G."/>
        </authorList>
    </citation>
    <scope>NUCLEOTIDE SEQUENCE [LARGE SCALE GENOMIC DNA]</scope>
    <source>
        <strain evidence="2 3">9006-11</strain>
    </source>
</reference>
<accession>A0A1C7MF61</accession>
<dbReference type="Proteomes" id="UP000092993">
    <property type="component" value="Unassembled WGS sequence"/>
</dbReference>
<evidence type="ECO:0000313" key="3">
    <source>
        <dbReference type="Proteomes" id="UP000092993"/>
    </source>
</evidence>
<name>A0A1C7MF61_GRIFR</name>
<proteinExistence type="predicted"/>
<organism evidence="2 3">
    <name type="scientific">Grifola frondosa</name>
    <name type="common">Maitake</name>
    <name type="synonym">Polyporus frondosus</name>
    <dbReference type="NCBI Taxonomy" id="5627"/>
    <lineage>
        <taxon>Eukaryota</taxon>
        <taxon>Fungi</taxon>
        <taxon>Dikarya</taxon>
        <taxon>Basidiomycota</taxon>
        <taxon>Agaricomycotina</taxon>
        <taxon>Agaricomycetes</taxon>
        <taxon>Polyporales</taxon>
        <taxon>Grifolaceae</taxon>
        <taxon>Grifola</taxon>
    </lineage>
</organism>
<sequence length="159" mass="17812">MALLKAKVGTSEKEITQLSDEFEKVAVSTDELIESNNALHATQKDHMARISALEVAMDEIRELLQSGRCPGHNDEHSFRTTPGHTEGSDGTSERNQRQSELNALVRTCLHHLMGTTKNSDPPIPLRNGRFWTDDEDSPTRLLRPDWGAGPRIVRHGYVM</sequence>
<dbReference type="AlphaFoldDB" id="A0A1C7MF61"/>
<evidence type="ECO:0000256" key="1">
    <source>
        <dbReference type="SAM" id="MobiDB-lite"/>
    </source>
</evidence>
<feature type="region of interest" description="Disordered" evidence="1">
    <location>
        <begin position="113"/>
        <end position="136"/>
    </location>
</feature>
<gene>
    <name evidence="2" type="ORF">A0H81_04649</name>
</gene>
<dbReference type="EMBL" id="LUGG01000004">
    <property type="protein sequence ID" value="OBZ75257.1"/>
    <property type="molecule type" value="Genomic_DNA"/>
</dbReference>
<protein>
    <submittedName>
        <fullName evidence="2">Uncharacterized protein</fullName>
    </submittedName>
</protein>
<feature type="region of interest" description="Disordered" evidence="1">
    <location>
        <begin position="65"/>
        <end position="98"/>
    </location>
</feature>
<comment type="caution">
    <text evidence="2">The sequence shown here is derived from an EMBL/GenBank/DDBJ whole genome shotgun (WGS) entry which is preliminary data.</text>
</comment>
<keyword evidence="3" id="KW-1185">Reference proteome</keyword>